<dbReference type="SUPFAM" id="SSF56645">
    <property type="entry name" value="Acyl-CoA dehydrogenase NM domain-like"/>
    <property type="match status" value="1"/>
</dbReference>
<evidence type="ECO:0000313" key="3">
    <source>
        <dbReference type="Proteomes" id="UP000183263"/>
    </source>
</evidence>
<dbReference type="Pfam" id="PF02770">
    <property type="entry name" value="Acyl-CoA_dh_M"/>
    <property type="match status" value="1"/>
</dbReference>
<sequence>MRIPTSGPAIDPAVVTHLERALSRGEGKLPLPGAGHTAARWSALTRACRTNLSAGRLLEAHVDADAILAETGHSRVGAGELWGVWASEPPRPLLDAERERDAWILHGEKTWCSGASLCTHALVTARADGTSRLFAVDLRVPGAEPGHGGWRNAGMAGTNTESVAFDGVPARPVGAARDYLDRPGFWHGACGVAACWFGGALSVAEPLYERARSGRADPHQLAHLGGVDAALAAGRWALGSAAAEIDATPGAQPADRRRAQRLRAVIERTATEVVDRVGRALGAAPLATDGAHARAVADLLVYLRQSHAERDLQALGEIAGAEPFPDGPYDG</sequence>
<keyword evidence="3" id="KW-1185">Reference proteome</keyword>
<reference evidence="2 3" key="1">
    <citation type="submission" date="2016-10" db="EMBL/GenBank/DDBJ databases">
        <authorList>
            <person name="de Groot N.N."/>
        </authorList>
    </citation>
    <scope>NUCLEOTIDE SEQUENCE [LARGE SCALE GENOMIC DNA]</scope>
    <source>
        <strain evidence="2 3">DSM 44892</strain>
    </source>
</reference>
<name>A0A1G8B5K5_9NOCA</name>
<dbReference type="Proteomes" id="UP000183263">
    <property type="component" value="Unassembled WGS sequence"/>
</dbReference>
<evidence type="ECO:0000313" key="2">
    <source>
        <dbReference type="EMBL" id="SDH28477.1"/>
    </source>
</evidence>
<dbReference type="InterPro" id="IPR009100">
    <property type="entry name" value="AcylCoA_DH/oxidase_NM_dom_sf"/>
</dbReference>
<dbReference type="InterPro" id="IPR046373">
    <property type="entry name" value="Acyl-CoA_Oxase/DH_mid-dom_sf"/>
</dbReference>
<accession>A0A1G8B5K5</accession>
<dbReference type="InterPro" id="IPR006091">
    <property type="entry name" value="Acyl-CoA_Oxase/DH_mid-dom"/>
</dbReference>
<dbReference type="EMBL" id="FNDN01000001">
    <property type="protein sequence ID" value="SDH28477.1"/>
    <property type="molecule type" value="Genomic_DNA"/>
</dbReference>
<protein>
    <submittedName>
        <fullName evidence="2">Acyl-CoA dehydrogenase, middle domain</fullName>
    </submittedName>
</protein>
<dbReference type="Gene3D" id="2.40.110.10">
    <property type="entry name" value="Butyryl-CoA Dehydrogenase, subunit A, domain 2"/>
    <property type="match status" value="1"/>
</dbReference>
<dbReference type="GO" id="GO:0016627">
    <property type="term" value="F:oxidoreductase activity, acting on the CH-CH group of donors"/>
    <property type="evidence" value="ECO:0007669"/>
    <property type="project" value="InterPro"/>
</dbReference>
<proteinExistence type="predicted"/>
<organism evidence="2 3">
    <name type="scientific">Rhodococcus triatomae</name>
    <dbReference type="NCBI Taxonomy" id="300028"/>
    <lineage>
        <taxon>Bacteria</taxon>
        <taxon>Bacillati</taxon>
        <taxon>Actinomycetota</taxon>
        <taxon>Actinomycetes</taxon>
        <taxon>Mycobacteriales</taxon>
        <taxon>Nocardiaceae</taxon>
        <taxon>Rhodococcus</taxon>
    </lineage>
</organism>
<feature type="domain" description="Acyl-CoA oxidase/dehydrogenase middle" evidence="1">
    <location>
        <begin position="96"/>
        <end position="168"/>
    </location>
</feature>
<dbReference type="AlphaFoldDB" id="A0A1G8B5K5"/>
<evidence type="ECO:0000259" key="1">
    <source>
        <dbReference type="Pfam" id="PF02770"/>
    </source>
</evidence>
<gene>
    <name evidence="2" type="ORF">SAMN05444695_101662</name>
</gene>